<organism evidence="1 2">
    <name type="scientific">Paenibacillus borealis</name>
    <dbReference type="NCBI Taxonomy" id="160799"/>
    <lineage>
        <taxon>Bacteria</taxon>
        <taxon>Bacillati</taxon>
        <taxon>Bacillota</taxon>
        <taxon>Bacilli</taxon>
        <taxon>Bacillales</taxon>
        <taxon>Paenibacillaceae</taxon>
        <taxon>Paenibacillus</taxon>
    </lineage>
</organism>
<proteinExistence type="predicted"/>
<gene>
    <name evidence="1" type="ORF">PBOR_24165</name>
</gene>
<evidence type="ECO:0000313" key="2">
    <source>
        <dbReference type="Proteomes" id="UP000029518"/>
    </source>
</evidence>
<sequence>MGRLKFKMWKAKTRDRGYYSEFTDGRGVCTQSWWSSPQMSIDHAGPEYLINRHPNVKTARHNAFFKERYKQEMARIKGEEGDTHS</sequence>
<accession>A0A089MTB9</accession>
<dbReference type="AlphaFoldDB" id="A0A089MTB9"/>
<keyword evidence="2" id="KW-1185">Reference proteome</keyword>
<name>A0A089MTB9_PAEBO</name>
<dbReference type="KEGG" id="pbd:PBOR_24165"/>
<dbReference type="HOGENOM" id="CLU_2539427_0_0_9"/>
<dbReference type="EMBL" id="CP009285">
    <property type="protein sequence ID" value="AIQ59704.1"/>
    <property type="molecule type" value="Genomic_DNA"/>
</dbReference>
<reference evidence="1" key="1">
    <citation type="submission" date="2014-08" db="EMBL/GenBank/DDBJ databases">
        <title>Comparative genomics of the Paenibacillus odorifer group.</title>
        <authorList>
            <person name="den Bakker H.C."/>
            <person name="Tsai Y.-C.Y.-C."/>
            <person name="Martin N."/>
            <person name="Korlach J."/>
            <person name="Wiedmann M."/>
        </authorList>
    </citation>
    <scope>NUCLEOTIDE SEQUENCE [LARGE SCALE GENOMIC DNA]</scope>
    <source>
        <strain evidence="1">DSM 13188</strain>
    </source>
</reference>
<evidence type="ECO:0000313" key="1">
    <source>
        <dbReference type="EMBL" id="AIQ59704.1"/>
    </source>
</evidence>
<dbReference type="Proteomes" id="UP000029518">
    <property type="component" value="Chromosome"/>
</dbReference>
<protein>
    <submittedName>
        <fullName evidence="1">Uncharacterized protein</fullName>
    </submittedName>
</protein>